<dbReference type="EMBL" id="JAPDMZ010000156">
    <property type="protein sequence ID" value="KAK0547641.1"/>
    <property type="molecule type" value="Genomic_DNA"/>
</dbReference>
<comment type="caution">
    <text evidence="1">The sequence shown here is derived from an EMBL/GenBank/DDBJ whole genome shotgun (WGS) entry which is preliminary data.</text>
</comment>
<dbReference type="AlphaFoldDB" id="A0AAN6JQU6"/>
<name>A0AAN6JQU6_9BASI</name>
<dbReference type="Proteomes" id="UP001176517">
    <property type="component" value="Unassembled WGS sequence"/>
</dbReference>
<accession>A0AAN6JQU6</accession>
<evidence type="ECO:0000313" key="2">
    <source>
        <dbReference type="Proteomes" id="UP001176517"/>
    </source>
</evidence>
<organism evidence="1 2">
    <name type="scientific">Tilletia horrida</name>
    <dbReference type="NCBI Taxonomy" id="155126"/>
    <lineage>
        <taxon>Eukaryota</taxon>
        <taxon>Fungi</taxon>
        <taxon>Dikarya</taxon>
        <taxon>Basidiomycota</taxon>
        <taxon>Ustilaginomycotina</taxon>
        <taxon>Exobasidiomycetes</taxon>
        <taxon>Tilletiales</taxon>
        <taxon>Tilletiaceae</taxon>
        <taxon>Tilletia</taxon>
    </lineage>
</organism>
<evidence type="ECO:0000313" key="1">
    <source>
        <dbReference type="EMBL" id="KAK0547641.1"/>
    </source>
</evidence>
<reference evidence="1" key="1">
    <citation type="journal article" date="2023" name="PhytoFront">
        <title>Draft Genome Resources of Seven Strains of Tilletia horrida, Causal Agent of Kernel Smut of Rice.</title>
        <authorList>
            <person name="Khanal S."/>
            <person name="Antony Babu S."/>
            <person name="Zhou X.G."/>
        </authorList>
    </citation>
    <scope>NUCLEOTIDE SEQUENCE</scope>
    <source>
        <strain evidence="1">TX6</strain>
    </source>
</reference>
<keyword evidence="2" id="KW-1185">Reference proteome</keyword>
<sequence>MVIALPNSVVMIYEAANASFLKTEDIPRLMKWDVGQVIETSTDPAHTQKTISVHQAAFDA</sequence>
<proteinExistence type="predicted"/>
<protein>
    <submittedName>
        <fullName evidence="1">Uncharacterized protein</fullName>
    </submittedName>
</protein>
<gene>
    <name evidence="1" type="ORF">OC846_004781</name>
</gene>